<keyword evidence="1" id="KW-0808">Transferase</keyword>
<dbReference type="Proteomes" id="UP000279259">
    <property type="component" value="Unassembled WGS sequence"/>
</dbReference>
<accession>A0A427YWM9</accession>
<reference evidence="4 5" key="1">
    <citation type="submission" date="2018-11" db="EMBL/GenBank/DDBJ databases">
        <title>Genome sequence of Saitozyma podzolica DSM 27192.</title>
        <authorList>
            <person name="Aliyu H."/>
            <person name="Gorte O."/>
            <person name="Ochsenreither K."/>
        </authorList>
    </citation>
    <scope>NUCLEOTIDE SEQUENCE [LARGE SCALE GENOMIC DNA]</scope>
    <source>
        <strain evidence="4 5">DSM 27192</strain>
    </source>
</reference>
<dbReference type="AlphaFoldDB" id="A0A427YWM9"/>
<keyword evidence="3" id="KW-0119">Carbohydrate metabolism</keyword>
<dbReference type="EMBL" id="RSCD01000001">
    <property type="protein sequence ID" value="RSH95474.1"/>
    <property type="molecule type" value="Genomic_DNA"/>
</dbReference>
<evidence type="ECO:0000256" key="3">
    <source>
        <dbReference type="ARBA" id="ARBA00023277"/>
    </source>
</evidence>
<sequence length="476" mass="54075">MRLTIPNPLGPPLTFDTSNFSHLSDTLSASLPSGWHRRPHVRLLSLFLVVLLVFAWRPAPPFPPSWKSEYGAERALPQLNGVERYGEGREGRYVRFDVPVETGFNHQLQRILLHHHLAVLGNRSLAFDPVVIDDTWFSFRIFGWPWRSAKIPLSAFVATTISGFEAFYQAPRAVPSPYYSSVCPSWRQRTYTLKTDSTPDGELELPADGQARLHQLQVLLAGSDDGCIRIQGEVFDDSFFDSHGPLDLLETFVTSPVMKHFAFSPTVLSILNRAIPSLAPESSLYDLSRDSRMWSSSPGRMSGWKHILAMHLRRGADWEDVCDEKGHRAAPFVGFNKYAPLPGNENVPTPPETVEATRMGLYRAKCLPQVLDIIARARRMRKNHPLLRSIYLLTDAHGPWLDEVRMWLESEGWDHVWVGREDIYPRWREREVGVAVDMEVARRAGVFVGNGFSTTTSNIVVLRQRDGLHPDLTQFW</sequence>
<dbReference type="OrthoDB" id="2559662at2759"/>
<dbReference type="Gene3D" id="3.40.50.11350">
    <property type="match status" value="1"/>
</dbReference>
<keyword evidence="5" id="KW-1185">Reference proteome</keyword>
<dbReference type="STRING" id="1890683.A0A427YWM9"/>
<protein>
    <submittedName>
        <fullName evidence="4">Uncharacterized protein</fullName>
    </submittedName>
</protein>
<name>A0A427YWM9_9TREE</name>
<evidence type="ECO:0000256" key="2">
    <source>
        <dbReference type="ARBA" id="ARBA00023253"/>
    </source>
</evidence>
<gene>
    <name evidence="4" type="ORF">EHS25_000566</name>
</gene>
<evidence type="ECO:0000313" key="5">
    <source>
        <dbReference type="Proteomes" id="UP000279259"/>
    </source>
</evidence>
<comment type="caution">
    <text evidence="4">The sequence shown here is derived from an EMBL/GenBank/DDBJ whole genome shotgun (WGS) entry which is preliminary data.</text>
</comment>
<dbReference type="GO" id="GO:0016740">
    <property type="term" value="F:transferase activity"/>
    <property type="evidence" value="ECO:0007669"/>
    <property type="project" value="UniProtKB-KW"/>
</dbReference>
<dbReference type="GO" id="GO:0006004">
    <property type="term" value="P:fucose metabolic process"/>
    <property type="evidence" value="ECO:0007669"/>
    <property type="project" value="UniProtKB-KW"/>
</dbReference>
<dbReference type="CDD" id="cd11296">
    <property type="entry name" value="O-FucT_like"/>
    <property type="match status" value="1"/>
</dbReference>
<evidence type="ECO:0000256" key="1">
    <source>
        <dbReference type="ARBA" id="ARBA00022679"/>
    </source>
</evidence>
<dbReference type="Pfam" id="PF10250">
    <property type="entry name" value="O-FucT"/>
    <property type="match status" value="1"/>
</dbReference>
<keyword evidence="2" id="KW-0294">Fucose metabolism</keyword>
<organism evidence="4 5">
    <name type="scientific">Saitozyma podzolica</name>
    <dbReference type="NCBI Taxonomy" id="1890683"/>
    <lineage>
        <taxon>Eukaryota</taxon>
        <taxon>Fungi</taxon>
        <taxon>Dikarya</taxon>
        <taxon>Basidiomycota</taxon>
        <taxon>Agaricomycotina</taxon>
        <taxon>Tremellomycetes</taxon>
        <taxon>Tremellales</taxon>
        <taxon>Trimorphomycetaceae</taxon>
        <taxon>Saitozyma</taxon>
    </lineage>
</organism>
<proteinExistence type="predicted"/>
<dbReference type="InterPro" id="IPR019378">
    <property type="entry name" value="GDP-Fuc_O-FucTrfase"/>
</dbReference>
<evidence type="ECO:0000313" key="4">
    <source>
        <dbReference type="EMBL" id="RSH95474.1"/>
    </source>
</evidence>